<dbReference type="RefSeq" id="WP_259102370.1">
    <property type="nucleotide sequence ID" value="NZ_CP130455.1"/>
</dbReference>
<protein>
    <submittedName>
        <fullName evidence="1">Uncharacterized protein</fullName>
    </submittedName>
</protein>
<evidence type="ECO:0000313" key="1">
    <source>
        <dbReference type="EMBL" id="MCS3921298.1"/>
    </source>
</evidence>
<proteinExistence type="predicted"/>
<gene>
    <name evidence="1" type="ORF">M2350_003747</name>
</gene>
<reference evidence="1 2" key="1">
    <citation type="submission" date="2022-08" db="EMBL/GenBank/DDBJ databases">
        <title>Bacterial and archaeal communities from various locations to study Microbial Dark Matter (Phase II).</title>
        <authorList>
            <person name="Stepanauskas R."/>
        </authorList>
    </citation>
    <scope>NUCLEOTIDE SEQUENCE [LARGE SCALE GENOMIC DNA]</scope>
    <source>
        <strain evidence="1 2">PD1</strain>
    </source>
</reference>
<evidence type="ECO:0000313" key="2">
    <source>
        <dbReference type="Proteomes" id="UP001204798"/>
    </source>
</evidence>
<dbReference type="EMBL" id="JANUCP010000013">
    <property type="protein sequence ID" value="MCS3921298.1"/>
    <property type="molecule type" value="Genomic_DNA"/>
</dbReference>
<name>A0ABT2EWK6_9BACT</name>
<comment type="caution">
    <text evidence="1">The sequence shown here is derived from an EMBL/GenBank/DDBJ whole genome shotgun (WGS) entry which is preliminary data.</text>
</comment>
<organism evidence="1 2">
    <name type="scientific">Candidatus Fervidibacter sacchari</name>
    <dbReference type="NCBI Taxonomy" id="1448929"/>
    <lineage>
        <taxon>Bacteria</taxon>
        <taxon>Candidatus Fervidibacterota</taxon>
        <taxon>Candidatus Fervidibacter</taxon>
    </lineage>
</organism>
<accession>A0ABT2EWK6</accession>
<keyword evidence="2" id="KW-1185">Reference proteome</keyword>
<dbReference type="Proteomes" id="UP001204798">
    <property type="component" value="Unassembled WGS sequence"/>
</dbReference>
<sequence length="299" mass="33421">MVTLKCIAELKKPAHVGFGTGRQVRDLRRKPFVPSIVLTTQISTLSLRLAKSVNRPTPSIKVSDGFLMGKEKIVKVRGQEFFQGQIAFQVQVPEDSLDIVLGALKLLQNFGIGANTSMGFGYCSIKVVGTSIGKSEEVIPRLNPKATDLIGDGEFSLPSPLVRLAQQIFNRLKMNWSSWFKAMETGRIERIVYLAGETEIKNPFAYRGWLRSRLLELWGIEHESKVTVCPPRVTPCKVCRLMGRMSEKSRMIVRTFEKKGDGASVWLIVDNPNEEELEALKKVAGAKVVRVETISDYLP</sequence>